<name>A0ACC1HRA6_9FUNG</name>
<organism evidence="1 2">
    <name type="scientific">Spiromyces aspiralis</name>
    <dbReference type="NCBI Taxonomy" id="68401"/>
    <lineage>
        <taxon>Eukaryota</taxon>
        <taxon>Fungi</taxon>
        <taxon>Fungi incertae sedis</taxon>
        <taxon>Zoopagomycota</taxon>
        <taxon>Kickxellomycotina</taxon>
        <taxon>Kickxellomycetes</taxon>
        <taxon>Kickxellales</taxon>
        <taxon>Kickxellaceae</taxon>
        <taxon>Spiromyces</taxon>
    </lineage>
</organism>
<sequence length="91" mass="10203">MDQRITQKQQELEALQRVLRLSRDAAMFCNQLEKNMTQITTHYQGKLLVAKNWTDAFAASSLVDIPPTVTQAEEESPEEIVRIAVGNSAAN</sequence>
<gene>
    <name evidence="1" type="ORF">EV182_004373</name>
</gene>
<accession>A0ACC1HRA6</accession>
<dbReference type="EMBL" id="JAMZIH010001329">
    <property type="protein sequence ID" value="KAJ1678288.1"/>
    <property type="molecule type" value="Genomic_DNA"/>
</dbReference>
<evidence type="ECO:0000313" key="1">
    <source>
        <dbReference type="EMBL" id="KAJ1678288.1"/>
    </source>
</evidence>
<proteinExistence type="predicted"/>
<comment type="caution">
    <text evidence="1">The sequence shown here is derived from an EMBL/GenBank/DDBJ whole genome shotgun (WGS) entry which is preliminary data.</text>
</comment>
<reference evidence="1" key="1">
    <citation type="submission" date="2022-06" db="EMBL/GenBank/DDBJ databases">
        <title>Phylogenomic reconstructions and comparative analyses of Kickxellomycotina fungi.</title>
        <authorList>
            <person name="Reynolds N.K."/>
            <person name="Stajich J.E."/>
            <person name="Barry K."/>
            <person name="Grigoriev I.V."/>
            <person name="Crous P."/>
            <person name="Smith M.E."/>
        </authorList>
    </citation>
    <scope>NUCLEOTIDE SEQUENCE</scope>
    <source>
        <strain evidence="1">RSA 2271</strain>
    </source>
</reference>
<protein>
    <submittedName>
        <fullName evidence="1">Uncharacterized protein</fullName>
    </submittedName>
</protein>
<dbReference type="Proteomes" id="UP001145114">
    <property type="component" value="Unassembled WGS sequence"/>
</dbReference>
<evidence type="ECO:0000313" key="2">
    <source>
        <dbReference type="Proteomes" id="UP001145114"/>
    </source>
</evidence>
<keyword evidence="2" id="KW-1185">Reference proteome</keyword>